<evidence type="ECO:0000256" key="6">
    <source>
        <dbReference type="ARBA" id="ARBA00022840"/>
    </source>
</evidence>
<keyword evidence="6" id="KW-0067">ATP-binding</keyword>
<dbReference type="Pfam" id="PF13614">
    <property type="entry name" value="AAA_31"/>
    <property type="match status" value="1"/>
</dbReference>
<dbReference type="EC" id="2.7.10.2" evidence="2"/>
<dbReference type="PANTHER" id="PTHR32309:SF13">
    <property type="entry name" value="FERRIC ENTEROBACTIN TRANSPORT PROTEIN FEPE"/>
    <property type="match status" value="1"/>
</dbReference>
<keyword evidence="11" id="KW-1185">Reference proteome</keyword>
<accession>A0A2T6BCH4</accession>
<evidence type="ECO:0000256" key="3">
    <source>
        <dbReference type="ARBA" id="ARBA00022679"/>
    </source>
</evidence>
<dbReference type="RefSeq" id="WP_245920959.1">
    <property type="nucleotide sequence ID" value="NZ_QBKR01000026.1"/>
</dbReference>
<keyword evidence="7" id="KW-0829">Tyrosine-protein kinase</keyword>
<reference evidence="10 11" key="1">
    <citation type="submission" date="2018-04" db="EMBL/GenBank/DDBJ databases">
        <title>Genomic Encyclopedia of Archaeal and Bacterial Type Strains, Phase II (KMG-II): from individual species to whole genera.</title>
        <authorList>
            <person name="Goeker M."/>
        </authorList>
    </citation>
    <scope>NUCLEOTIDE SEQUENCE [LARGE SCALE GENOMIC DNA]</scope>
    <source>
        <strain evidence="10 11">DSM 45787</strain>
    </source>
</reference>
<evidence type="ECO:0000313" key="11">
    <source>
        <dbReference type="Proteomes" id="UP000244240"/>
    </source>
</evidence>
<proteinExistence type="inferred from homology"/>
<evidence type="ECO:0000256" key="7">
    <source>
        <dbReference type="ARBA" id="ARBA00023137"/>
    </source>
</evidence>
<evidence type="ECO:0000256" key="5">
    <source>
        <dbReference type="ARBA" id="ARBA00022777"/>
    </source>
</evidence>
<organism evidence="10 11">
    <name type="scientific">Melghirimyces profundicolus</name>
    <dbReference type="NCBI Taxonomy" id="1242148"/>
    <lineage>
        <taxon>Bacteria</taxon>
        <taxon>Bacillati</taxon>
        <taxon>Bacillota</taxon>
        <taxon>Bacilli</taxon>
        <taxon>Bacillales</taxon>
        <taxon>Thermoactinomycetaceae</taxon>
        <taxon>Melghirimyces</taxon>
    </lineage>
</organism>
<sequence>MRSEEASAKLISHYDPKSPISESFRTLRTNIQFAGINREIKSIMVTSAGPGEGKSTVISNLAITMAQARNQVLLIDADLRKPSLHDTFQLTSRKGLTDLLISQANLDQVVCEGTDVFLDIIPAGKTPPNPADLLGSRRMKELLEEFRTLYDIILIDAPPTLAVTDPQLLANCVDGVLLVMKSGGTHREDAKKAKALLDHVGANIIGAVLNSKKVETMAYY</sequence>
<evidence type="ECO:0000313" key="10">
    <source>
        <dbReference type="EMBL" id="PTX53726.1"/>
    </source>
</evidence>
<name>A0A2T6BCH4_9BACL</name>
<comment type="caution">
    <text evidence="10">The sequence shown here is derived from an EMBL/GenBank/DDBJ whole genome shotgun (WGS) entry which is preliminary data.</text>
</comment>
<dbReference type="SUPFAM" id="SSF52540">
    <property type="entry name" value="P-loop containing nucleoside triphosphate hydrolases"/>
    <property type="match status" value="1"/>
</dbReference>
<feature type="domain" description="AAA" evidence="9">
    <location>
        <begin position="41"/>
        <end position="170"/>
    </location>
</feature>
<dbReference type="GO" id="GO:0005524">
    <property type="term" value="F:ATP binding"/>
    <property type="evidence" value="ECO:0007669"/>
    <property type="project" value="UniProtKB-KW"/>
</dbReference>
<dbReference type="Proteomes" id="UP000244240">
    <property type="component" value="Unassembled WGS sequence"/>
</dbReference>
<dbReference type="AlphaFoldDB" id="A0A2T6BCH4"/>
<evidence type="ECO:0000256" key="1">
    <source>
        <dbReference type="ARBA" id="ARBA00007316"/>
    </source>
</evidence>
<evidence type="ECO:0000256" key="2">
    <source>
        <dbReference type="ARBA" id="ARBA00011903"/>
    </source>
</evidence>
<keyword evidence="3" id="KW-0808">Transferase</keyword>
<comment type="similarity">
    <text evidence="1">Belongs to the CpsD/CapB family.</text>
</comment>
<dbReference type="EMBL" id="QBKR01000026">
    <property type="protein sequence ID" value="PTX53726.1"/>
    <property type="molecule type" value="Genomic_DNA"/>
</dbReference>
<dbReference type="GO" id="GO:0005886">
    <property type="term" value="C:plasma membrane"/>
    <property type="evidence" value="ECO:0007669"/>
    <property type="project" value="TreeGrafter"/>
</dbReference>
<comment type="catalytic activity">
    <reaction evidence="8">
        <text>L-tyrosyl-[protein] + ATP = O-phospho-L-tyrosyl-[protein] + ADP + H(+)</text>
        <dbReference type="Rhea" id="RHEA:10596"/>
        <dbReference type="Rhea" id="RHEA-COMP:10136"/>
        <dbReference type="Rhea" id="RHEA-COMP:20101"/>
        <dbReference type="ChEBI" id="CHEBI:15378"/>
        <dbReference type="ChEBI" id="CHEBI:30616"/>
        <dbReference type="ChEBI" id="CHEBI:46858"/>
        <dbReference type="ChEBI" id="CHEBI:61978"/>
        <dbReference type="ChEBI" id="CHEBI:456216"/>
        <dbReference type="EC" id="2.7.10.2"/>
    </reaction>
</comment>
<evidence type="ECO:0000256" key="4">
    <source>
        <dbReference type="ARBA" id="ARBA00022741"/>
    </source>
</evidence>
<dbReference type="FunFam" id="3.40.50.300:FF:000527">
    <property type="entry name" value="Tyrosine-protein kinase etk"/>
    <property type="match status" value="1"/>
</dbReference>
<evidence type="ECO:0000259" key="9">
    <source>
        <dbReference type="Pfam" id="PF13614"/>
    </source>
</evidence>
<dbReference type="InterPro" id="IPR050445">
    <property type="entry name" value="Bact_polysacc_biosynth/exp"/>
</dbReference>
<keyword evidence="4" id="KW-0547">Nucleotide-binding</keyword>
<dbReference type="GO" id="GO:0042802">
    <property type="term" value="F:identical protein binding"/>
    <property type="evidence" value="ECO:0007669"/>
    <property type="project" value="UniProtKB-ARBA"/>
</dbReference>
<dbReference type="InterPro" id="IPR005702">
    <property type="entry name" value="Wzc-like_C"/>
</dbReference>
<gene>
    <name evidence="10" type="ORF">C8P63_12612</name>
</gene>
<dbReference type="NCBIfam" id="TIGR01007">
    <property type="entry name" value="eps_fam"/>
    <property type="match status" value="1"/>
</dbReference>
<dbReference type="CDD" id="cd05387">
    <property type="entry name" value="BY-kinase"/>
    <property type="match status" value="1"/>
</dbReference>
<protein>
    <recommendedName>
        <fullName evidence="2">non-specific protein-tyrosine kinase</fullName>
        <ecNumber evidence="2">2.7.10.2</ecNumber>
    </recommendedName>
</protein>
<dbReference type="InterPro" id="IPR025669">
    <property type="entry name" value="AAA_dom"/>
</dbReference>
<dbReference type="PANTHER" id="PTHR32309">
    <property type="entry name" value="TYROSINE-PROTEIN KINASE"/>
    <property type="match status" value="1"/>
</dbReference>
<keyword evidence="5" id="KW-0418">Kinase</keyword>
<evidence type="ECO:0000256" key="8">
    <source>
        <dbReference type="ARBA" id="ARBA00051245"/>
    </source>
</evidence>
<dbReference type="Gene3D" id="3.40.50.300">
    <property type="entry name" value="P-loop containing nucleotide triphosphate hydrolases"/>
    <property type="match status" value="1"/>
</dbReference>
<dbReference type="InterPro" id="IPR027417">
    <property type="entry name" value="P-loop_NTPase"/>
</dbReference>
<dbReference type="GO" id="GO:0004715">
    <property type="term" value="F:non-membrane spanning protein tyrosine kinase activity"/>
    <property type="evidence" value="ECO:0007669"/>
    <property type="project" value="UniProtKB-EC"/>
</dbReference>